<feature type="region of interest" description="Disordered" evidence="1">
    <location>
        <begin position="430"/>
        <end position="544"/>
    </location>
</feature>
<evidence type="ECO:0000313" key="4">
    <source>
        <dbReference type="Proteomes" id="UP001152798"/>
    </source>
</evidence>
<keyword evidence="2" id="KW-1133">Transmembrane helix</keyword>
<feature type="transmembrane region" description="Helical" evidence="2">
    <location>
        <begin position="12"/>
        <end position="33"/>
    </location>
</feature>
<proteinExistence type="predicted"/>
<dbReference type="AlphaFoldDB" id="A0A9P0MRD0"/>
<evidence type="ECO:0000256" key="1">
    <source>
        <dbReference type="SAM" id="MobiDB-lite"/>
    </source>
</evidence>
<dbReference type="Proteomes" id="UP001152798">
    <property type="component" value="Chromosome 4"/>
</dbReference>
<feature type="compositionally biased region" description="Polar residues" evidence="1">
    <location>
        <begin position="115"/>
        <end position="128"/>
    </location>
</feature>
<feature type="compositionally biased region" description="Pro residues" evidence="1">
    <location>
        <begin position="471"/>
        <end position="490"/>
    </location>
</feature>
<feature type="compositionally biased region" description="Polar residues" evidence="1">
    <location>
        <begin position="89"/>
        <end position="99"/>
    </location>
</feature>
<keyword evidence="4" id="KW-1185">Reference proteome</keyword>
<sequence>MQFENADFFSVWITSGSIVICFTIIILSCVCGCRKKIPKNELLGLAGLVKITNPDENVNFNIPPNIQLNSVEVFADDELKNENHDLNKRGNNAVSTATRSLPDLPVDSGEASEKLWSNTENNADTNSDLYATVEDANRKKRNLTSGLTVDSSYTPSQTDDSLSPYARLKGDHSYDQLQQNEHPYAQVRNGGAVPSTSQDTAINSSAPRSGEREREEGSRSKTPSVSEPPVDEIPAASAIAGSVPANHDLPYMTPPIPQQHFSGDSQDSGKGYTSISVREPLATILASRRGDPHYATVSDDSDEMYAAIDERNTSGSETYAQISPPSVLPLVIQHQQSIDGRSTSSDESPRRERRPANSPLPEPPAGIVDEMYAKVVKKRSPEHTPMQEIPNPIPSPPCSVTDEAPLAGYETVADPNYEELQDHDYASLSRSRYESVDPNYESVESSEPPYERVEAPDYEVVMRQGGEEVPHPPSPLPPNSPILPNIPPNFPQQSPVLDITRHSPVLEITQHSPILDVSHHSPDFQGSQQDSSTVQPPQSLSIPEIPQSVLDLYAQVNKSPDKSEKH</sequence>
<accession>A0A9P0MRD0</accession>
<feature type="compositionally biased region" description="Polar residues" evidence="1">
    <location>
        <begin position="146"/>
        <end position="161"/>
    </location>
</feature>
<feature type="compositionally biased region" description="Basic and acidic residues" evidence="1">
    <location>
        <begin position="209"/>
        <end position="219"/>
    </location>
</feature>
<evidence type="ECO:0000256" key="2">
    <source>
        <dbReference type="SAM" id="Phobius"/>
    </source>
</evidence>
<keyword evidence="2" id="KW-0472">Membrane</keyword>
<evidence type="ECO:0000313" key="3">
    <source>
        <dbReference type="EMBL" id="CAH1399852.1"/>
    </source>
</evidence>
<feature type="region of interest" description="Disordered" evidence="1">
    <location>
        <begin position="83"/>
        <end position="128"/>
    </location>
</feature>
<feature type="region of interest" description="Disordered" evidence="1">
    <location>
        <begin position="187"/>
        <end position="273"/>
    </location>
</feature>
<feature type="compositionally biased region" description="Polar residues" evidence="1">
    <location>
        <begin position="194"/>
        <end position="207"/>
    </location>
</feature>
<feature type="compositionally biased region" description="Polar residues" evidence="1">
    <location>
        <begin position="259"/>
        <end position="273"/>
    </location>
</feature>
<feature type="compositionally biased region" description="Polar residues" evidence="1">
    <location>
        <begin position="524"/>
        <end position="541"/>
    </location>
</feature>
<dbReference type="OrthoDB" id="440385at2759"/>
<protein>
    <submittedName>
        <fullName evidence="3">Uncharacterized protein</fullName>
    </submittedName>
</protein>
<reference evidence="3" key="1">
    <citation type="submission" date="2022-01" db="EMBL/GenBank/DDBJ databases">
        <authorList>
            <person name="King R."/>
        </authorList>
    </citation>
    <scope>NUCLEOTIDE SEQUENCE</scope>
</reference>
<dbReference type="EMBL" id="OV725080">
    <property type="protein sequence ID" value="CAH1399852.1"/>
    <property type="molecule type" value="Genomic_DNA"/>
</dbReference>
<name>A0A9P0MRD0_NEZVI</name>
<feature type="region of interest" description="Disordered" evidence="1">
    <location>
        <begin position="146"/>
        <end position="167"/>
    </location>
</feature>
<feature type="region of interest" description="Disordered" evidence="1">
    <location>
        <begin position="329"/>
        <end position="403"/>
    </location>
</feature>
<gene>
    <name evidence="3" type="ORF">NEZAVI_LOCUS9210</name>
</gene>
<keyword evidence="2" id="KW-0812">Transmembrane</keyword>
<organism evidence="3 4">
    <name type="scientific">Nezara viridula</name>
    <name type="common">Southern green stink bug</name>
    <name type="synonym">Cimex viridulus</name>
    <dbReference type="NCBI Taxonomy" id="85310"/>
    <lineage>
        <taxon>Eukaryota</taxon>
        <taxon>Metazoa</taxon>
        <taxon>Ecdysozoa</taxon>
        <taxon>Arthropoda</taxon>
        <taxon>Hexapoda</taxon>
        <taxon>Insecta</taxon>
        <taxon>Pterygota</taxon>
        <taxon>Neoptera</taxon>
        <taxon>Paraneoptera</taxon>
        <taxon>Hemiptera</taxon>
        <taxon>Heteroptera</taxon>
        <taxon>Panheteroptera</taxon>
        <taxon>Pentatomomorpha</taxon>
        <taxon>Pentatomoidea</taxon>
        <taxon>Pentatomidae</taxon>
        <taxon>Pentatominae</taxon>
        <taxon>Nezara</taxon>
    </lineage>
</organism>